<name>E5AFJ1_LEPMJ</name>
<reference evidence="3" key="1">
    <citation type="journal article" date="2011" name="Nat. Commun.">
        <title>Effector diversification within compartments of the Leptosphaeria maculans genome affected by Repeat-Induced Point mutations.</title>
        <authorList>
            <person name="Rouxel T."/>
            <person name="Grandaubert J."/>
            <person name="Hane J.K."/>
            <person name="Hoede C."/>
            <person name="van de Wouw A.P."/>
            <person name="Couloux A."/>
            <person name="Dominguez V."/>
            <person name="Anthouard V."/>
            <person name="Bally P."/>
            <person name="Bourras S."/>
            <person name="Cozijnsen A.J."/>
            <person name="Ciuffetti L.M."/>
            <person name="Degrave A."/>
            <person name="Dilmaghani A."/>
            <person name="Duret L."/>
            <person name="Fudal I."/>
            <person name="Goodwin S.B."/>
            <person name="Gout L."/>
            <person name="Glaser N."/>
            <person name="Linglin J."/>
            <person name="Kema G.H.J."/>
            <person name="Lapalu N."/>
            <person name="Lawrence C.B."/>
            <person name="May K."/>
            <person name="Meyer M."/>
            <person name="Ollivier B."/>
            <person name="Poulain J."/>
            <person name="Schoch C.L."/>
            <person name="Simon A."/>
            <person name="Spatafora J.W."/>
            <person name="Stachowiak A."/>
            <person name="Turgeon B.G."/>
            <person name="Tyler B.M."/>
            <person name="Vincent D."/>
            <person name="Weissenbach J."/>
            <person name="Amselem J."/>
            <person name="Quesneville H."/>
            <person name="Oliver R.P."/>
            <person name="Wincker P."/>
            <person name="Balesdent M.-H."/>
            <person name="Howlett B.J."/>
        </authorList>
    </citation>
    <scope>NUCLEOTIDE SEQUENCE [LARGE SCALE GENOMIC DNA]</scope>
    <source>
        <strain evidence="3">JN3 / isolate v23.1.3 / race Av1-4-5-6-7-8</strain>
    </source>
</reference>
<proteinExistence type="predicted"/>
<evidence type="ECO:0000256" key="1">
    <source>
        <dbReference type="SAM" id="MobiDB-lite"/>
    </source>
</evidence>
<feature type="compositionally biased region" description="Basic and acidic residues" evidence="1">
    <location>
        <begin position="1"/>
        <end position="10"/>
    </location>
</feature>
<organism evidence="2 3">
    <name type="scientific">Leptosphaeria maculans (strain JN3 / isolate v23.1.3 / race Av1-4-5-6-7-8)</name>
    <name type="common">Blackleg fungus</name>
    <name type="synonym">Phoma lingam</name>
    <dbReference type="NCBI Taxonomy" id="985895"/>
    <lineage>
        <taxon>Eukaryota</taxon>
        <taxon>Fungi</taxon>
        <taxon>Dikarya</taxon>
        <taxon>Ascomycota</taxon>
        <taxon>Pezizomycotina</taxon>
        <taxon>Dothideomycetes</taxon>
        <taxon>Pleosporomycetidae</taxon>
        <taxon>Pleosporales</taxon>
        <taxon>Pleosporineae</taxon>
        <taxon>Leptosphaeriaceae</taxon>
        <taxon>Plenodomus</taxon>
        <taxon>Plenodomus lingam/Leptosphaeria maculans species complex</taxon>
    </lineage>
</organism>
<sequence length="328" mass="36862">MSPHAEHDNEQPNGNMSDQQAPITNGETPSSRVLSHLHSYPVVHDSVEGFKQDPRGSRVLALATNTYKSVVAPFTPYLATPYSYLHPYLDRADQIGDNTLSKIETNFPIVKEDTSKVKEVALSPYTYVAGTWQDEYKKTARKDGPVKTGIVLISTELKIVQDACQVFLDYWYKTGHAVSKKAEEIDANVRRARGWRYRAVPYPPPAPISHTLPTIAEEEDEDEEEEEDKEEDGGRVGEHNLLLYSSSDRSSTEDQSIDGDANGRRDSITKIVDAIFSLPGIVLFLQQKAEEEVRREVENGLDSPPRIIYEPDRTLHFVGFTNPSVIHH</sequence>
<dbReference type="HOGENOM" id="CLU_847501_0_0_1"/>
<protein>
    <submittedName>
        <fullName evidence="2">Predicted protein</fullName>
    </submittedName>
</protein>
<feature type="compositionally biased region" description="Acidic residues" evidence="1">
    <location>
        <begin position="216"/>
        <end position="231"/>
    </location>
</feature>
<evidence type="ECO:0000313" key="2">
    <source>
        <dbReference type="EMBL" id="CBY01980.1"/>
    </source>
</evidence>
<dbReference type="eggNOG" id="ENOG502S689">
    <property type="taxonomic scope" value="Eukaryota"/>
</dbReference>
<dbReference type="VEuPathDB" id="FungiDB:LEMA_P007670.1"/>
<dbReference type="Proteomes" id="UP000002668">
    <property type="component" value="Genome"/>
</dbReference>
<dbReference type="InParanoid" id="E5AFJ1"/>
<feature type="region of interest" description="Disordered" evidence="1">
    <location>
        <begin position="203"/>
        <end position="264"/>
    </location>
</feature>
<dbReference type="EMBL" id="FP929139">
    <property type="protein sequence ID" value="CBY01980.1"/>
    <property type="molecule type" value="Genomic_DNA"/>
</dbReference>
<dbReference type="OrthoDB" id="376826at2759"/>
<gene>
    <name evidence="2" type="ORF">LEMA_P007670.1</name>
</gene>
<dbReference type="Pfam" id="PF17316">
    <property type="entry name" value="Perilipin_2"/>
    <property type="match status" value="1"/>
</dbReference>
<keyword evidence="3" id="KW-1185">Reference proteome</keyword>
<evidence type="ECO:0000313" key="3">
    <source>
        <dbReference type="Proteomes" id="UP000002668"/>
    </source>
</evidence>
<accession>E5AFJ1</accession>
<feature type="compositionally biased region" description="Polar residues" evidence="1">
    <location>
        <begin position="11"/>
        <end position="32"/>
    </location>
</feature>
<dbReference type="AlphaFoldDB" id="E5AFJ1"/>
<feature type="region of interest" description="Disordered" evidence="1">
    <location>
        <begin position="1"/>
        <end position="32"/>
    </location>
</feature>